<keyword evidence="9" id="KW-1185">Reference proteome</keyword>
<evidence type="ECO:0000256" key="5">
    <source>
        <dbReference type="ARBA" id="ARBA00023242"/>
    </source>
</evidence>
<dbReference type="CDD" id="cd11405">
    <property type="entry name" value="bHLHzip_MLXIP_like"/>
    <property type="match status" value="1"/>
</dbReference>
<keyword evidence="2" id="KW-0805">Transcription regulation</keyword>
<feature type="compositionally biased region" description="Polar residues" evidence="7">
    <location>
        <begin position="614"/>
        <end position="627"/>
    </location>
</feature>
<keyword evidence="5" id="KW-0539">Nucleus</keyword>
<dbReference type="PROSITE" id="PS50888">
    <property type="entry name" value="BHLH"/>
    <property type="match status" value="1"/>
</dbReference>
<feature type="coiled-coil region" evidence="6">
    <location>
        <begin position="869"/>
        <end position="903"/>
    </location>
</feature>
<dbReference type="CDD" id="cd21739">
    <property type="entry name" value="NES2-NLS_ChREBP-like"/>
    <property type="match status" value="1"/>
</dbReference>
<evidence type="ECO:0000259" key="8">
    <source>
        <dbReference type="PROSITE" id="PS50888"/>
    </source>
</evidence>
<dbReference type="Proteomes" id="UP000694941">
    <property type="component" value="Unplaced"/>
</dbReference>
<keyword evidence="6" id="KW-0175">Coiled coil</keyword>
<evidence type="ECO:0000256" key="2">
    <source>
        <dbReference type="ARBA" id="ARBA00023015"/>
    </source>
</evidence>
<dbReference type="InterPro" id="IPR036638">
    <property type="entry name" value="HLH_DNA-bd_sf"/>
</dbReference>
<evidence type="ECO:0000313" key="10">
    <source>
        <dbReference type="RefSeq" id="XP_022246107.1"/>
    </source>
</evidence>
<dbReference type="InterPro" id="IPR011598">
    <property type="entry name" value="bHLH_dom"/>
</dbReference>
<name>A0ABM1SR51_LIMPO</name>
<dbReference type="SMART" id="SM00353">
    <property type="entry name" value="HLH"/>
    <property type="match status" value="1"/>
</dbReference>
<dbReference type="Pfam" id="PF00010">
    <property type="entry name" value="HLH"/>
    <property type="match status" value="1"/>
</dbReference>
<dbReference type="PANTHER" id="PTHR15741">
    <property type="entry name" value="BASIC HELIX-LOOP-HELIX ZIP TRANSCRIPTION FACTOR"/>
    <property type="match status" value="1"/>
</dbReference>
<evidence type="ECO:0000256" key="7">
    <source>
        <dbReference type="SAM" id="MobiDB-lite"/>
    </source>
</evidence>
<protein>
    <submittedName>
        <fullName evidence="10">MLX-interacting protein-like isoform X1</fullName>
    </submittedName>
</protein>
<reference evidence="10" key="1">
    <citation type="submission" date="2025-08" db="UniProtKB">
        <authorList>
            <consortium name="RefSeq"/>
        </authorList>
    </citation>
    <scope>IDENTIFICATION</scope>
    <source>
        <tissue evidence="10">Muscle</tissue>
    </source>
</reference>
<dbReference type="PANTHER" id="PTHR15741:SF37">
    <property type="entry name" value="LD38259P"/>
    <property type="match status" value="1"/>
</dbReference>
<dbReference type="InterPro" id="IPR052207">
    <property type="entry name" value="Max-like/E-box_TFs"/>
</dbReference>
<feature type="region of interest" description="Disordered" evidence="7">
    <location>
        <begin position="303"/>
        <end position="331"/>
    </location>
</feature>
<dbReference type="Gene3D" id="4.10.280.10">
    <property type="entry name" value="Helix-loop-helix DNA-binding domain"/>
    <property type="match status" value="1"/>
</dbReference>
<comment type="subcellular location">
    <subcellularLocation>
        <location evidence="1">Nucleus</location>
    </subcellularLocation>
</comment>
<feature type="domain" description="BHLH" evidence="8">
    <location>
        <begin position="818"/>
        <end position="872"/>
    </location>
</feature>
<accession>A0ABM1SR51</accession>
<evidence type="ECO:0000256" key="4">
    <source>
        <dbReference type="ARBA" id="ARBA00023163"/>
    </source>
</evidence>
<keyword evidence="3" id="KW-0238">DNA-binding</keyword>
<evidence type="ECO:0000256" key="6">
    <source>
        <dbReference type="SAM" id="Coils"/>
    </source>
</evidence>
<keyword evidence="4" id="KW-0804">Transcription</keyword>
<feature type="compositionally biased region" description="Polar residues" evidence="7">
    <location>
        <begin position="303"/>
        <end position="314"/>
    </location>
</feature>
<dbReference type="GeneID" id="106462994"/>
<evidence type="ECO:0000313" key="9">
    <source>
        <dbReference type="Proteomes" id="UP000694941"/>
    </source>
</evidence>
<dbReference type="RefSeq" id="XP_022246107.1">
    <property type="nucleotide sequence ID" value="XM_022390399.1"/>
</dbReference>
<evidence type="ECO:0000256" key="1">
    <source>
        <dbReference type="ARBA" id="ARBA00004123"/>
    </source>
</evidence>
<feature type="region of interest" description="Disordered" evidence="7">
    <location>
        <begin position="587"/>
        <end position="627"/>
    </location>
</feature>
<dbReference type="SUPFAM" id="SSF47459">
    <property type="entry name" value="HLH, helix-loop-helix DNA-binding domain"/>
    <property type="match status" value="1"/>
</dbReference>
<feature type="compositionally biased region" description="Polar residues" evidence="7">
    <location>
        <begin position="322"/>
        <end position="331"/>
    </location>
</feature>
<sequence length="1020" mass="112614">MEKETIHSGHFMVSEIDDSGVHVDDDASILTAHESDGDQDNVPLPNEVRDFDFDKGCKETWKTYTYGPRSSHSISIDVSLTKLFETMSLAFSGRLTSPRWKTFKGLKLSLKNKIRLNNIIWRAWHIQFLGKRKPAVCQFASPLDGETHNKPEAIVLEGKYWKRKLSTITSEYKKGRLFCWEKIRAKNSEISDLAAMEAMDLDVRWPSRAWDGSACMSSVMDDEFLMDTFSDTLFSSLIPNQPFDFPNPREIAAKAGNADFIQPGLIQLQPSLDDIYMDTFEPLSDFLMFRLPPLPEEVSEQVHSQETTTTSVGTEQGCRPETSVSSCNEQSTYGPSSAASSVCFPQDLPLFSSEKRFLPSKQPVASSQSVMLDSFLMSHEPQLISSTSAERDVLMDSPETAQQDNQTVSEKTFGAKAKSSISSSSLSAFIDSKHCGDLFSVSPSIMSTPLTLQSSSTKVPSLAQAHTTSGFPRPFLSPSIGQQTVPPLNFTSCSSSGTCRYSPSAQLVEHTHSPSQSINTQNQVDAVLNKATKIKPKNIIVKVEEEGRISNGTTRVSQDSGVFQRRHSFTGTRILWDKALHPDTGQSVNLTSIQPGNKFAIPRSPLQRSERSRSISSPQTGSPRLFPQLSTHATSLTNINISPPPSLSTISRKRLPDTTSNRKLLPAVTSTTALPHNVLAQLLTSQTTAKKLDTTSTLPTAVTPAFSHQNPAPLPVTIIGTGAAGGATGPQTFVLSPLTLATVTGMSDLGQNLLVGTTQVISNHQKVPLLSVSSNSLNNNTLPTALEAQNIVAENRIVSPSKPLRPKSDEKQLKYKEHRRVSHINAEQKRRCNIKNGFDALRHLLPSLSQNPNCKVSKAAMLQKAGDYIRTMKAERQQQQEEAELLREQIGGLNKTISMYQNQLPATGAPMPCQRANKMTEMFKDYVRQRTLQNWKFWIFSMIMESLLDSYNNSLSTANLDEMCKTVLTWLEQHCTLTALRPVVLNCLRHLSTSTSILSDVSLLPEEAIAAITKKEFSNQ</sequence>
<organism evidence="9 10">
    <name type="scientific">Limulus polyphemus</name>
    <name type="common">Atlantic horseshoe crab</name>
    <dbReference type="NCBI Taxonomy" id="6850"/>
    <lineage>
        <taxon>Eukaryota</taxon>
        <taxon>Metazoa</taxon>
        <taxon>Ecdysozoa</taxon>
        <taxon>Arthropoda</taxon>
        <taxon>Chelicerata</taxon>
        <taxon>Merostomata</taxon>
        <taxon>Xiphosura</taxon>
        <taxon>Limulidae</taxon>
        <taxon>Limulus</taxon>
    </lineage>
</organism>
<proteinExistence type="predicted"/>
<evidence type="ECO:0000256" key="3">
    <source>
        <dbReference type="ARBA" id="ARBA00023125"/>
    </source>
</evidence>
<gene>
    <name evidence="10" type="primary">LOC106462994</name>
</gene>